<protein>
    <submittedName>
        <fullName evidence="3">Helix-turn-helix domain-containing protein</fullName>
    </submittedName>
</protein>
<gene>
    <name evidence="3" type="ORF">CAETHG_2140</name>
</gene>
<keyword evidence="1" id="KW-0238">DNA-binding</keyword>
<name>A0ABM5NVG5_9CLOT</name>
<evidence type="ECO:0000313" key="3">
    <source>
        <dbReference type="EMBL" id="AGY76353.1"/>
    </source>
</evidence>
<dbReference type="Proteomes" id="UP000017590">
    <property type="component" value="Chromosome"/>
</dbReference>
<dbReference type="InterPro" id="IPR001387">
    <property type="entry name" value="Cro/C1-type_HTH"/>
</dbReference>
<reference evidence="4" key="1">
    <citation type="journal article" date="2014" name="Biotechnol. Biofuels">
        <title>Comparison of single-molecule sequencing and hybrid approaches for finishing the genome of Clostridium autoethanogenum and analysis of CRISPR systems in industrial relevant Clostridia.</title>
        <authorList>
            <person name="Brown S.D."/>
            <person name="Nagaraju S."/>
            <person name="Utturkar S."/>
            <person name="De Tissera S."/>
            <person name="Segovia S."/>
            <person name="Mitchell W."/>
            <person name="Land M.L."/>
            <person name="Dassanayake A."/>
            <person name="Kopke M."/>
        </authorList>
    </citation>
    <scope>NUCLEOTIDE SEQUENCE [LARGE SCALE GENOMIC DNA]</scope>
    <source>
        <strain evidence="4">DSM 10061</strain>
    </source>
</reference>
<dbReference type="PANTHER" id="PTHR46558">
    <property type="entry name" value="TRACRIPTIONAL REGULATORY PROTEIN-RELATED-RELATED"/>
    <property type="match status" value="1"/>
</dbReference>
<dbReference type="SMART" id="SM00530">
    <property type="entry name" value="HTH_XRE"/>
    <property type="match status" value="1"/>
</dbReference>
<evidence type="ECO:0000256" key="1">
    <source>
        <dbReference type="ARBA" id="ARBA00023125"/>
    </source>
</evidence>
<proteinExistence type="predicted"/>
<accession>A0ABM5NVG5</accession>
<evidence type="ECO:0000259" key="2">
    <source>
        <dbReference type="PROSITE" id="PS50943"/>
    </source>
</evidence>
<organism evidence="3 4">
    <name type="scientific">Clostridium autoethanogenum DSM 10061</name>
    <dbReference type="NCBI Taxonomy" id="1341692"/>
    <lineage>
        <taxon>Bacteria</taxon>
        <taxon>Bacillati</taxon>
        <taxon>Bacillota</taxon>
        <taxon>Clostridia</taxon>
        <taxon>Eubacteriales</taxon>
        <taxon>Clostridiaceae</taxon>
        <taxon>Clostridium</taxon>
    </lineage>
</organism>
<dbReference type="CDD" id="cd00093">
    <property type="entry name" value="HTH_XRE"/>
    <property type="match status" value="1"/>
</dbReference>
<dbReference type="SUPFAM" id="SSF47413">
    <property type="entry name" value="lambda repressor-like DNA-binding domains"/>
    <property type="match status" value="1"/>
</dbReference>
<evidence type="ECO:0000313" key="4">
    <source>
        <dbReference type="Proteomes" id="UP000017590"/>
    </source>
</evidence>
<dbReference type="Pfam" id="PF13443">
    <property type="entry name" value="HTH_26"/>
    <property type="match status" value="1"/>
</dbReference>
<dbReference type="InterPro" id="IPR010982">
    <property type="entry name" value="Lambda_DNA-bd_dom_sf"/>
</dbReference>
<dbReference type="PANTHER" id="PTHR46558:SF3">
    <property type="entry name" value="TRANSCRIPTIONAL REGULATOR"/>
    <property type="match status" value="1"/>
</dbReference>
<dbReference type="EMBL" id="CP006763">
    <property type="protein sequence ID" value="AGY76353.1"/>
    <property type="molecule type" value="Genomic_DNA"/>
</dbReference>
<dbReference type="RefSeq" id="WP_013236730.1">
    <property type="nucleotide sequence ID" value="NC_022592.1"/>
</dbReference>
<keyword evidence="4" id="KW-1185">Reference proteome</keyword>
<feature type="domain" description="HTH cro/C1-type" evidence="2">
    <location>
        <begin position="5"/>
        <end position="60"/>
    </location>
</feature>
<sequence length="67" mass="7789">MGLKIKLKRIERGIKQYELANKVGISRYYMQLLEKGKAKNPSIAVMKAISKELDMPVQDLFFNDEEE</sequence>
<dbReference type="PROSITE" id="PS50943">
    <property type="entry name" value="HTH_CROC1"/>
    <property type="match status" value="1"/>
</dbReference>
<dbReference type="Gene3D" id="1.10.260.40">
    <property type="entry name" value="lambda repressor-like DNA-binding domains"/>
    <property type="match status" value="1"/>
</dbReference>